<dbReference type="InterPro" id="IPR051531">
    <property type="entry name" value="N-acetyltransferase"/>
</dbReference>
<keyword evidence="3" id="KW-1185">Reference proteome</keyword>
<gene>
    <name evidence="2" type="ORF">SAMN04488519_106290</name>
</gene>
<evidence type="ECO:0000313" key="3">
    <source>
        <dbReference type="Proteomes" id="UP000199564"/>
    </source>
</evidence>
<dbReference type="AlphaFoldDB" id="A0A1I5H4V8"/>
<accession>A0A1I5H4V8</accession>
<dbReference type="InterPro" id="IPR016181">
    <property type="entry name" value="Acyl_CoA_acyltransferase"/>
</dbReference>
<dbReference type="PANTHER" id="PTHR43792">
    <property type="entry name" value="GNAT FAMILY, PUTATIVE (AFU_ORTHOLOGUE AFUA_3G00765)-RELATED-RELATED"/>
    <property type="match status" value="1"/>
</dbReference>
<name>A0A1I5H4V8_9BACT</name>
<proteinExistence type="predicted"/>
<dbReference type="Pfam" id="PF13302">
    <property type="entry name" value="Acetyltransf_3"/>
    <property type="match status" value="1"/>
</dbReference>
<dbReference type="GO" id="GO:0016747">
    <property type="term" value="F:acyltransferase activity, transferring groups other than amino-acyl groups"/>
    <property type="evidence" value="ECO:0007669"/>
    <property type="project" value="InterPro"/>
</dbReference>
<protein>
    <submittedName>
        <fullName evidence="2">Protein N-acetyltransferase, RimJ/RimL family</fullName>
    </submittedName>
</protein>
<reference evidence="3" key="1">
    <citation type="submission" date="2016-10" db="EMBL/GenBank/DDBJ databases">
        <authorList>
            <person name="Varghese N."/>
            <person name="Submissions S."/>
        </authorList>
    </citation>
    <scope>NUCLEOTIDE SEQUENCE [LARGE SCALE GENOMIC DNA]</scope>
    <source>
        <strain evidence="3">DSM 15282</strain>
    </source>
</reference>
<evidence type="ECO:0000259" key="1">
    <source>
        <dbReference type="PROSITE" id="PS51186"/>
    </source>
</evidence>
<dbReference type="RefSeq" id="WP_091654236.1">
    <property type="nucleotide sequence ID" value="NZ_FOVW01000006.1"/>
</dbReference>
<sequence>MKKYIFQSERLGFRTWSESDLEAIFQIDSDPEIMHFFEKPFTLEESQKRIQKMNQTFQKEGFCYFAVDFLASGELAGTIGLGRKDFEASFTPCIDIGWRLAKKYWNQGLASEGALACIGYARQLGLKEIYSYATTANQASLQVMRKIGMKFIEEFEHPELLNQPRLQPFSLFKISLDSSIGGDLV</sequence>
<dbReference type="SUPFAM" id="SSF55729">
    <property type="entry name" value="Acyl-CoA N-acyltransferases (Nat)"/>
    <property type="match status" value="1"/>
</dbReference>
<dbReference type="EMBL" id="FOVW01000006">
    <property type="protein sequence ID" value="SFO43292.1"/>
    <property type="molecule type" value="Genomic_DNA"/>
</dbReference>
<evidence type="ECO:0000313" key="2">
    <source>
        <dbReference type="EMBL" id="SFO43292.1"/>
    </source>
</evidence>
<keyword evidence="2" id="KW-0808">Transferase</keyword>
<dbReference type="STRING" id="226506.SAMN04488519_106290"/>
<organism evidence="2 3">
    <name type="scientific">Algoriphagus ornithinivorans</name>
    <dbReference type="NCBI Taxonomy" id="226506"/>
    <lineage>
        <taxon>Bacteria</taxon>
        <taxon>Pseudomonadati</taxon>
        <taxon>Bacteroidota</taxon>
        <taxon>Cytophagia</taxon>
        <taxon>Cytophagales</taxon>
        <taxon>Cyclobacteriaceae</taxon>
        <taxon>Algoriphagus</taxon>
    </lineage>
</organism>
<dbReference type="InterPro" id="IPR000182">
    <property type="entry name" value="GNAT_dom"/>
</dbReference>
<dbReference type="Proteomes" id="UP000199564">
    <property type="component" value="Unassembled WGS sequence"/>
</dbReference>
<dbReference type="PANTHER" id="PTHR43792:SF1">
    <property type="entry name" value="N-ACETYLTRANSFERASE DOMAIN-CONTAINING PROTEIN"/>
    <property type="match status" value="1"/>
</dbReference>
<dbReference type="Gene3D" id="3.40.630.30">
    <property type="match status" value="1"/>
</dbReference>
<feature type="domain" description="N-acetyltransferase" evidence="1">
    <location>
        <begin position="11"/>
        <end position="167"/>
    </location>
</feature>
<dbReference type="PROSITE" id="PS51186">
    <property type="entry name" value="GNAT"/>
    <property type="match status" value="1"/>
</dbReference>